<evidence type="ECO:0000313" key="4">
    <source>
        <dbReference type="EMBL" id="MCG2617302.1"/>
    </source>
</evidence>
<dbReference type="Gene3D" id="3.30.1150.10">
    <property type="match status" value="1"/>
</dbReference>
<dbReference type="RefSeq" id="WP_237875933.1">
    <property type="nucleotide sequence ID" value="NZ_JAKLTR010000019.1"/>
</dbReference>
<keyword evidence="2" id="KW-1133">Transmembrane helix</keyword>
<accession>A0ABS9KY48</accession>
<keyword evidence="2" id="KW-0472">Membrane</keyword>
<comment type="caution">
    <text evidence="4">The sequence shown here is derived from an EMBL/GenBank/DDBJ whole genome shotgun (WGS) entry which is preliminary data.</text>
</comment>
<protein>
    <submittedName>
        <fullName evidence="4">Carboxypeptidase-like regulatory domain-containing protein</fullName>
    </submittedName>
</protein>
<proteinExistence type="predicted"/>
<feature type="transmembrane region" description="Helical" evidence="2">
    <location>
        <begin position="90"/>
        <end position="111"/>
    </location>
</feature>
<evidence type="ECO:0000256" key="1">
    <source>
        <dbReference type="SAM" id="MobiDB-lite"/>
    </source>
</evidence>
<feature type="compositionally biased region" description="Polar residues" evidence="1">
    <location>
        <begin position="263"/>
        <end position="274"/>
    </location>
</feature>
<dbReference type="SUPFAM" id="SSF49464">
    <property type="entry name" value="Carboxypeptidase regulatory domain-like"/>
    <property type="match status" value="1"/>
</dbReference>
<keyword evidence="2" id="KW-0812">Transmembrane</keyword>
<keyword evidence="5" id="KW-1185">Reference proteome</keyword>
<evidence type="ECO:0000313" key="5">
    <source>
        <dbReference type="Proteomes" id="UP001165367"/>
    </source>
</evidence>
<dbReference type="EMBL" id="JAKLTR010000019">
    <property type="protein sequence ID" value="MCG2617302.1"/>
    <property type="molecule type" value="Genomic_DNA"/>
</dbReference>
<organism evidence="4 5">
    <name type="scientific">Terrimonas ginsenosidimutans</name>
    <dbReference type="NCBI Taxonomy" id="2908004"/>
    <lineage>
        <taxon>Bacteria</taxon>
        <taxon>Pseudomonadati</taxon>
        <taxon>Bacteroidota</taxon>
        <taxon>Chitinophagia</taxon>
        <taxon>Chitinophagales</taxon>
        <taxon>Chitinophagaceae</taxon>
        <taxon>Terrimonas</taxon>
    </lineage>
</organism>
<dbReference type="InterPro" id="IPR037682">
    <property type="entry name" value="TonB_C"/>
</dbReference>
<name>A0ABS9KY48_9BACT</name>
<evidence type="ECO:0000256" key="2">
    <source>
        <dbReference type="SAM" id="Phobius"/>
    </source>
</evidence>
<feature type="domain" description="TonB C-terminal" evidence="3">
    <location>
        <begin position="431"/>
        <end position="489"/>
    </location>
</feature>
<sequence length="490" mass="53628">MILQEENNHITFTAEDIRKYHEGKLTPGQMHALERASLEDPFLSDALEGYAVEEVKVPADLNELKDRLRDLLENKSKVISMAAPAKPFNWLRVAAMIVAIGGAGLLVYNLGIKTSNKENTIAQDLKVAETDTPQAATVPAPDTAVSGQSTPAVPLATQTEAPAGSKQNALAAKQLAEKSAQVKREAEASAKAETATIAGNDEAKAKLRANTVAPSESKSIAIPDDSNRADSLMKRLPGMEIAKENKAKDIRLHGYTNPDKNLPANNGYTSQNRNTASYEANNNQQNPKLRRQLSMQPATNIFRGKITDEQNNPLPFANITNLIDDIGTYADAQGNFVLTSPDSVMNVQVRSLGFESNQTQLQNGLAINKVSLKDDNSIPPIVLSNKKVNARFRQGNMILEEPEPADGWTKYDSYLANNLKLPDSYKTKPQESGEVELSFEVNSIGEPINIKVEKSLCEVCDKEAIRLLKDGPKWKRKAKKGKRTTITIPF</sequence>
<feature type="region of interest" description="Disordered" evidence="1">
    <location>
        <begin position="254"/>
        <end position="274"/>
    </location>
</feature>
<dbReference type="Proteomes" id="UP001165367">
    <property type="component" value="Unassembled WGS sequence"/>
</dbReference>
<gene>
    <name evidence="4" type="ORF">LZZ85_23600</name>
</gene>
<dbReference type="Pfam" id="PF03544">
    <property type="entry name" value="TonB_C"/>
    <property type="match status" value="1"/>
</dbReference>
<dbReference type="Pfam" id="PF13715">
    <property type="entry name" value="CarbopepD_reg_2"/>
    <property type="match status" value="1"/>
</dbReference>
<evidence type="ECO:0000259" key="3">
    <source>
        <dbReference type="Pfam" id="PF03544"/>
    </source>
</evidence>
<reference evidence="4" key="1">
    <citation type="submission" date="2022-01" db="EMBL/GenBank/DDBJ databases">
        <authorList>
            <person name="Jo J.-H."/>
            <person name="Im W.-T."/>
        </authorList>
    </citation>
    <scope>NUCLEOTIDE SEQUENCE</scope>
    <source>
        <strain evidence="4">NA20</strain>
    </source>
</reference>
<dbReference type="InterPro" id="IPR008969">
    <property type="entry name" value="CarboxyPept-like_regulatory"/>
</dbReference>